<dbReference type="EMBL" id="JAHRIQ010037521">
    <property type="protein sequence ID" value="MEQ2233638.1"/>
    <property type="molecule type" value="Genomic_DNA"/>
</dbReference>
<dbReference type="Proteomes" id="UP001482620">
    <property type="component" value="Unassembled WGS sequence"/>
</dbReference>
<feature type="transmembrane region" description="Helical" evidence="3">
    <location>
        <begin position="12"/>
        <end position="35"/>
    </location>
</feature>
<sequence>MLLYLVFYFLKNLQSIFLCFLFSGINIHSFIISFLSFPQFFFFHMVIESGTFYSVFPFIFSSRPDLHLAAELGKTLLERNKELEDSLQQMYITNEEQGQEIEVRTQRFVIFCRGSAQFCLERDSN</sequence>
<proteinExistence type="inferred from homology"/>
<evidence type="ECO:0000256" key="3">
    <source>
        <dbReference type="SAM" id="Phobius"/>
    </source>
</evidence>
<evidence type="ECO:0000256" key="2">
    <source>
        <dbReference type="ARBA" id="ARBA00023054"/>
    </source>
</evidence>
<comment type="caution">
    <text evidence="4">The sequence shown here is derived from an EMBL/GenBank/DDBJ whole genome shotgun (WGS) entry which is preliminary data.</text>
</comment>
<protein>
    <submittedName>
        <fullName evidence="4">Uncharacterized protein</fullName>
    </submittedName>
</protein>
<keyword evidence="5" id="KW-1185">Reference proteome</keyword>
<dbReference type="PANTHER" id="PTHR19232">
    <property type="entry name" value="CENTROCORTIN FAMILY MEMBER"/>
    <property type="match status" value="1"/>
</dbReference>
<reference evidence="4 5" key="1">
    <citation type="submission" date="2021-06" db="EMBL/GenBank/DDBJ databases">
        <authorList>
            <person name="Palmer J.M."/>
        </authorList>
    </citation>
    <scope>NUCLEOTIDE SEQUENCE [LARGE SCALE GENOMIC DNA]</scope>
    <source>
        <strain evidence="5">if_2019</strain>
        <tissue evidence="4">Muscle</tissue>
    </source>
</reference>
<dbReference type="InterPro" id="IPR026079">
    <property type="entry name" value="CDR2"/>
</dbReference>
<organism evidence="4 5">
    <name type="scientific">Ilyodon furcidens</name>
    <name type="common">goldbreast splitfin</name>
    <dbReference type="NCBI Taxonomy" id="33524"/>
    <lineage>
        <taxon>Eukaryota</taxon>
        <taxon>Metazoa</taxon>
        <taxon>Chordata</taxon>
        <taxon>Craniata</taxon>
        <taxon>Vertebrata</taxon>
        <taxon>Euteleostomi</taxon>
        <taxon>Actinopterygii</taxon>
        <taxon>Neopterygii</taxon>
        <taxon>Teleostei</taxon>
        <taxon>Neoteleostei</taxon>
        <taxon>Acanthomorphata</taxon>
        <taxon>Ovalentaria</taxon>
        <taxon>Atherinomorphae</taxon>
        <taxon>Cyprinodontiformes</taxon>
        <taxon>Goodeidae</taxon>
        <taxon>Ilyodon</taxon>
    </lineage>
</organism>
<accession>A0ABV0TP09</accession>
<evidence type="ECO:0000256" key="1">
    <source>
        <dbReference type="ARBA" id="ARBA00009019"/>
    </source>
</evidence>
<feature type="transmembrane region" description="Helical" evidence="3">
    <location>
        <begin position="41"/>
        <end position="60"/>
    </location>
</feature>
<evidence type="ECO:0000313" key="5">
    <source>
        <dbReference type="Proteomes" id="UP001482620"/>
    </source>
</evidence>
<comment type="similarity">
    <text evidence="1">Belongs to the CDR2 family.</text>
</comment>
<keyword evidence="2" id="KW-0175">Coiled coil</keyword>
<evidence type="ECO:0000313" key="4">
    <source>
        <dbReference type="EMBL" id="MEQ2233638.1"/>
    </source>
</evidence>
<dbReference type="PANTHER" id="PTHR19232:SF10">
    <property type="entry name" value="CEREBELLAR DEGENERATION-RELATED PROTEIN 2-LIKE"/>
    <property type="match status" value="1"/>
</dbReference>
<keyword evidence="3" id="KW-0472">Membrane</keyword>
<gene>
    <name evidence="4" type="ORF">ILYODFUR_023828</name>
</gene>
<keyword evidence="3" id="KW-0812">Transmembrane</keyword>
<name>A0ABV0TP09_9TELE</name>
<keyword evidence="3" id="KW-1133">Transmembrane helix</keyword>